<dbReference type="AlphaFoldDB" id="A0A858BTW8"/>
<dbReference type="Proteomes" id="UP000466848">
    <property type="component" value="Chromosome"/>
</dbReference>
<dbReference type="Gene3D" id="1.10.10.10">
    <property type="entry name" value="Winged helix-like DNA-binding domain superfamily/Winged helix DNA-binding domain"/>
    <property type="match status" value="1"/>
</dbReference>
<dbReference type="Pfam" id="PF02001">
    <property type="entry name" value="DUF134"/>
    <property type="match status" value="1"/>
</dbReference>
<dbReference type="InterPro" id="IPR002852">
    <property type="entry name" value="UPF0251"/>
</dbReference>
<sequence length="136" mass="14985">MPRPRKFRKVCCMPRIQCFGPLWSSPSGAAPTNYLCGQGNPSCHGIQMSVDEYEAIRLMDLEGCTQEECARQMGIARTTVQGIYNDARQKLADALVHGKLLTITGGDYILCENFESGCGRGCTKKCHRSGTPHIED</sequence>
<evidence type="ECO:0000256" key="3">
    <source>
        <dbReference type="SAM" id="SignalP"/>
    </source>
</evidence>
<dbReference type="RefSeq" id="WP_163065381.1">
    <property type="nucleotide sequence ID" value="NZ_CP048649.1"/>
</dbReference>
<proteinExistence type="inferred from homology"/>
<dbReference type="HAMAP" id="MF_00674">
    <property type="entry name" value="UPF0251"/>
    <property type="match status" value="1"/>
</dbReference>
<dbReference type="PANTHER" id="PTHR37478:SF2">
    <property type="entry name" value="UPF0251 PROTEIN TK0562"/>
    <property type="match status" value="1"/>
</dbReference>
<keyword evidence="3" id="KW-0732">Signal</keyword>
<dbReference type="PANTHER" id="PTHR37478">
    <property type="match status" value="1"/>
</dbReference>
<dbReference type="InterPro" id="IPR013324">
    <property type="entry name" value="RNA_pol_sigma_r3/r4-like"/>
</dbReference>
<evidence type="ECO:0000256" key="2">
    <source>
        <dbReference type="HAMAP-Rule" id="MF_00674"/>
    </source>
</evidence>
<dbReference type="KEGG" id="abut:Ami103574_03925"/>
<dbReference type="EMBL" id="CP048649">
    <property type="protein sequence ID" value="QIB68518.1"/>
    <property type="molecule type" value="Genomic_DNA"/>
</dbReference>
<reference evidence="4 5" key="1">
    <citation type="submission" date="2020-02" db="EMBL/GenBank/DDBJ databases">
        <authorList>
            <person name="Kim Y.B."/>
            <person name="Roh S.W."/>
        </authorList>
    </citation>
    <scope>NUCLEOTIDE SEQUENCE [LARGE SCALE GENOMIC DNA]</scope>
    <source>
        <strain evidence="4 5">DSM 103574</strain>
    </source>
</reference>
<keyword evidence="5" id="KW-1185">Reference proteome</keyword>
<accession>A0A858BTW8</accession>
<protein>
    <recommendedName>
        <fullName evidence="2">UPF0251 protein Ami103574_03925</fullName>
    </recommendedName>
</protein>
<evidence type="ECO:0000256" key="1">
    <source>
        <dbReference type="ARBA" id="ARBA00009350"/>
    </source>
</evidence>
<evidence type="ECO:0000313" key="5">
    <source>
        <dbReference type="Proteomes" id="UP000466848"/>
    </source>
</evidence>
<feature type="signal peptide" evidence="3">
    <location>
        <begin position="1"/>
        <end position="29"/>
    </location>
</feature>
<evidence type="ECO:0000313" key="4">
    <source>
        <dbReference type="EMBL" id="QIB68518.1"/>
    </source>
</evidence>
<organism evidence="4 5">
    <name type="scientific">Aminipila butyrica</name>
    <dbReference type="NCBI Taxonomy" id="433296"/>
    <lineage>
        <taxon>Bacteria</taxon>
        <taxon>Bacillati</taxon>
        <taxon>Bacillota</taxon>
        <taxon>Clostridia</taxon>
        <taxon>Peptostreptococcales</taxon>
        <taxon>Anaerovoracaceae</taxon>
        <taxon>Aminipila</taxon>
    </lineage>
</organism>
<dbReference type="InterPro" id="IPR036388">
    <property type="entry name" value="WH-like_DNA-bd_sf"/>
</dbReference>
<dbReference type="SUPFAM" id="SSF88659">
    <property type="entry name" value="Sigma3 and sigma4 domains of RNA polymerase sigma factors"/>
    <property type="match status" value="1"/>
</dbReference>
<gene>
    <name evidence="4" type="ORF">Ami103574_03925</name>
</gene>
<name>A0A858BTW8_9FIRM</name>
<comment type="similarity">
    <text evidence="1 2">Belongs to the UPF0251 family.</text>
</comment>
<feature type="chain" id="PRO_5032336881" description="UPF0251 protein Ami103574_03925" evidence="3">
    <location>
        <begin position="30"/>
        <end position="136"/>
    </location>
</feature>